<dbReference type="Pfam" id="PF00370">
    <property type="entry name" value="FGGY_N"/>
    <property type="match status" value="1"/>
</dbReference>
<dbReference type="Pfam" id="PF02782">
    <property type="entry name" value="FGGY_C"/>
    <property type="match status" value="1"/>
</dbReference>
<feature type="domain" description="Carbohydrate kinase FGGY N-terminal" evidence="6">
    <location>
        <begin position="21"/>
        <end position="277"/>
    </location>
</feature>
<evidence type="ECO:0000256" key="2">
    <source>
        <dbReference type="ARBA" id="ARBA00022629"/>
    </source>
</evidence>
<dbReference type="InterPro" id="IPR000577">
    <property type="entry name" value="Carb_kinase_FGGY"/>
</dbReference>
<gene>
    <name evidence="8" type="ORF">IPN02_18625</name>
</gene>
<dbReference type="InterPro" id="IPR050406">
    <property type="entry name" value="FGGY_Carb_Kinase"/>
</dbReference>
<evidence type="ECO:0000256" key="4">
    <source>
        <dbReference type="ARBA" id="ARBA00022777"/>
    </source>
</evidence>
<dbReference type="CDD" id="cd07805">
    <property type="entry name" value="ASKHA_NBD_FGGY_CvXK-like"/>
    <property type="match status" value="1"/>
</dbReference>
<dbReference type="PANTHER" id="PTHR43095:SF5">
    <property type="entry name" value="XYLULOSE KINASE"/>
    <property type="match status" value="1"/>
</dbReference>
<dbReference type="GO" id="GO:0016773">
    <property type="term" value="F:phosphotransferase activity, alcohol group as acceptor"/>
    <property type="evidence" value="ECO:0007669"/>
    <property type="project" value="InterPro"/>
</dbReference>
<name>A0A936NED9_9ACTN</name>
<comment type="caution">
    <text evidence="8">The sequence shown here is derived from an EMBL/GenBank/DDBJ whole genome shotgun (WGS) entry which is preliminary data.</text>
</comment>
<keyword evidence="4 5" id="KW-0418">Kinase</keyword>
<evidence type="ECO:0000256" key="5">
    <source>
        <dbReference type="RuleBase" id="RU003733"/>
    </source>
</evidence>
<dbReference type="Gene3D" id="3.30.420.40">
    <property type="match status" value="2"/>
</dbReference>
<dbReference type="InterPro" id="IPR018483">
    <property type="entry name" value="Carb_kinase_FGGY_CS"/>
</dbReference>
<dbReference type="GO" id="GO:0042732">
    <property type="term" value="P:D-xylose metabolic process"/>
    <property type="evidence" value="ECO:0007669"/>
    <property type="project" value="UniProtKB-KW"/>
</dbReference>
<evidence type="ECO:0000256" key="3">
    <source>
        <dbReference type="ARBA" id="ARBA00022679"/>
    </source>
</evidence>
<evidence type="ECO:0000313" key="8">
    <source>
        <dbReference type="EMBL" id="MBK9298803.1"/>
    </source>
</evidence>
<dbReference type="Proteomes" id="UP000727993">
    <property type="component" value="Unassembled WGS sequence"/>
</dbReference>
<comment type="similarity">
    <text evidence="1 5">Belongs to the FGGY kinase family.</text>
</comment>
<reference evidence="8 9" key="1">
    <citation type="submission" date="2020-10" db="EMBL/GenBank/DDBJ databases">
        <title>Connecting structure to function with the recovery of over 1000 high-quality activated sludge metagenome-assembled genomes encoding full-length rRNA genes using long-read sequencing.</title>
        <authorList>
            <person name="Singleton C.M."/>
            <person name="Petriglieri F."/>
            <person name="Kristensen J.M."/>
            <person name="Kirkegaard R.H."/>
            <person name="Michaelsen T.Y."/>
            <person name="Andersen M.H."/>
            <person name="Karst S.M."/>
            <person name="Dueholm M.S."/>
            <person name="Nielsen P.H."/>
            <person name="Albertsen M."/>
        </authorList>
    </citation>
    <scope>NUCLEOTIDE SEQUENCE [LARGE SCALE GENOMIC DNA]</scope>
    <source>
        <strain evidence="8">Lyne_18-Q3-R50-59_MAXAC.006</strain>
    </source>
</reference>
<keyword evidence="3 5" id="KW-0808">Transferase</keyword>
<protein>
    <submittedName>
        <fullName evidence="8">FGGY-family carbohydrate kinase</fullName>
    </submittedName>
</protein>
<dbReference type="GO" id="GO:0016301">
    <property type="term" value="F:kinase activity"/>
    <property type="evidence" value="ECO:0007669"/>
    <property type="project" value="UniProtKB-KW"/>
</dbReference>
<evidence type="ECO:0000256" key="1">
    <source>
        <dbReference type="ARBA" id="ARBA00009156"/>
    </source>
</evidence>
<dbReference type="InterPro" id="IPR018484">
    <property type="entry name" value="FGGY_N"/>
</dbReference>
<keyword evidence="2" id="KW-0859">Xylose metabolism</keyword>
<organism evidence="8 9">
    <name type="scientific">Candidatus Neomicrothrix subdominans</name>
    <dbReference type="NCBI Taxonomy" id="2954438"/>
    <lineage>
        <taxon>Bacteria</taxon>
        <taxon>Bacillati</taxon>
        <taxon>Actinomycetota</taxon>
        <taxon>Acidimicrobiia</taxon>
        <taxon>Acidimicrobiales</taxon>
        <taxon>Microthrixaceae</taxon>
        <taxon>Candidatus Neomicrothrix</taxon>
    </lineage>
</organism>
<dbReference type="PANTHER" id="PTHR43095">
    <property type="entry name" value="SUGAR KINASE"/>
    <property type="match status" value="1"/>
</dbReference>
<dbReference type="SUPFAM" id="SSF53067">
    <property type="entry name" value="Actin-like ATPase domain"/>
    <property type="match status" value="2"/>
</dbReference>
<dbReference type="AlphaFoldDB" id="A0A936NED9"/>
<evidence type="ECO:0000313" key="9">
    <source>
        <dbReference type="Proteomes" id="UP000727993"/>
    </source>
</evidence>
<dbReference type="InterPro" id="IPR043129">
    <property type="entry name" value="ATPase_NBD"/>
</dbReference>
<proteinExistence type="inferred from homology"/>
<sequence>MTEATPERTPETPAPAVDPVVLAVDLGTGGPKIALVSLGGSIVGSVYRRVEPKVAADGTAVQNPDQWWTAVTDGAAELTRSHPDATAALVAVAVTGQWGSTVPVDDHGNAVGDCMLWMDTRGADLAAKQVGGRLAVEGLGPTKAASWIRRSAGVPSTEGNDPLGHRLYIAEHQKELYEQTHAFVEPLDYLNARFTGRVAASRLSMALSWLTDNRGEEAGYDDRLVKLSGTPLSKLPPMLPMGSIVGTVLPEVTEAMGLPKDLPVLTAIPDLHAVTLGSGAVGNYEGHVSISTSAWIGCHAPAKKTSILKMMATVPAALPGRYVLANNHDTAGVCLEWVKGVLIDADDGLTSPTVESFTELVNAAATAEPGSGGVLFAPWLNGERSPVADANLRGGFHGLSLATTRCDLVRSVLEGVAHNARWLLEASESFLGESFGELRGVGGGAVSDLWCQIHADVMNRPIHRIEQPLMATVRGAALFAGMSLGLIGEDDIASSVPVERVFRPDPATRRVYDGMYAEFVKLHKIEGKMYSRLAKLR</sequence>
<evidence type="ECO:0000259" key="6">
    <source>
        <dbReference type="Pfam" id="PF00370"/>
    </source>
</evidence>
<dbReference type="PROSITE" id="PS00445">
    <property type="entry name" value="FGGY_KINASES_2"/>
    <property type="match status" value="1"/>
</dbReference>
<feature type="domain" description="Carbohydrate kinase FGGY C-terminal" evidence="7">
    <location>
        <begin position="293"/>
        <end position="483"/>
    </location>
</feature>
<dbReference type="InterPro" id="IPR018485">
    <property type="entry name" value="FGGY_C"/>
</dbReference>
<keyword evidence="2" id="KW-0119">Carbohydrate metabolism</keyword>
<dbReference type="EMBL" id="JADJZA010000010">
    <property type="protein sequence ID" value="MBK9298803.1"/>
    <property type="molecule type" value="Genomic_DNA"/>
</dbReference>
<evidence type="ECO:0000259" key="7">
    <source>
        <dbReference type="Pfam" id="PF02782"/>
    </source>
</evidence>
<accession>A0A936NED9</accession>
<dbReference type="PIRSF" id="PIRSF000538">
    <property type="entry name" value="GlpK"/>
    <property type="match status" value="1"/>
</dbReference>